<dbReference type="eggNOG" id="ENOG5033JWY">
    <property type="taxonomic scope" value="Bacteria"/>
</dbReference>
<reference evidence="1 2" key="1">
    <citation type="journal article" date="2012" name="J. Bacteriol.">
        <title>Genome Sequence of Micromonospora lupini Lupac 08, Isolated from Root Nodules of Lupinus angustifolius.</title>
        <authorList>
            <person name="Alonso-Vega P."/>
            <person name="Normand P."/>
            <person name="Bacigalupe R."/>
            <person name="Pujic P."/>
            <person name="Lajus A."/>
            <person name="Vallenet D."/>
            <person name="Carro L."/>
            <person name="Coll P."/>
            <person name="Trujillo M.E."/>
        </authorList>
    </citation>
    <scope>NUCLEOTIDE SEQUENCE [LARGE SCALE GENOMIC DNA]</scope>
    <source>
        <strain evidence="1 2">Lupac 08</strain>
    </source>
</reference>
<dbReference type="AlphaFoldDB" id="I0L7I8"/>
<dbReference type="STRING" id="1150864.MILUP08_44663"/>
<evidence type="ECO:0000313" key="2">
    <source>
        <dbReference type="Proteomes" id="UP000003448"/>
    </source>
</evidence>
<keyword evidence="2" id="KW-1185">Reference proteome</keyword>
<sequence length="222" mass="24572">MRLVSDWQQFRDEVSWFLGPGEGAEVGMARPWAREPIAGLPELSALLASATVTPVSVGDTAFELLAWGSSGRRRGWLCHLPRDADSDRIVQTHKSFWKVCGGIVERFGEPSSWWINQNEVLTAAATQVRVADVLNDYAWIWEDDGLQIAINPDDYYAVAVEANGNLTLAHREDGRLLLFAPDHSFAGVTPVAGSPPYSLLTIDEVPDLKTWIEACASAWRHQ</sequence>
<proteinExistence type="predicted"/>
<organism evidence="1 2">
    <name type="scientific">Micromonospora lupini str. Lupac 08</name>
    <dbReference type="NCBI Taxonomy" id="1150864"/>
    <lineage>
        <taxon>Bacteria</taxon>
        <taxon>Bacillati</taxon>
        <taxon>Actinomycetota</taxon>
        <taxon>Actinomycetes</taxon>
        <taxon>Micromonosporales</taxon>
        <taxon>Micromonosporaceae</taxon>
        <taxon>Micromonospora</taxon>
    </lineage>
</organism>
<dbReference type="EMBL" id="CAIE01000036">
    <property type="protein sequence ID" value="CCH19785.1"/>
    <property type="molecule type" value="Genomic_DNA"/>
</dbReference>
<evidence type="ECO:0000313" key="1">
    <source>
        <dbReference type="EMBL" id="CCH19785.1"/>
    </source>
</evidence>
<name>I0L7I8_9ACTN</name>
<accession>I0L7I8</accession>
<dbReference type="Proteomes" id="UP000003448">
    <property type="component" value="Unassembled WGS sequence"/>
</dbReference>
<protein>
    <submittedName>
        <fullName evidence="1">Uncharacterized protein</fullName>
    </submittedName>
</protein>
<gene>
    <name evidence="1" type="ORF">MILUP08_44663</name>
</gene>
<dbReference type="RefSeq" id="WP_007462210.1">
    <property type="nucleotide sequence ID" value="NZ_HF570108.1"/>
</dbReference>